<comment type="subcellular location">
    <subcellularLocation>
        <location evidence="1">Endoplasmic reticulum membrane</location>
        <topology evidence="1">Single-pass membrane protein</topology>
    </subcellularLocation>
</comment>
<evidence type="ECO:0000256" key="5">
    <source>
        <dbReference type="ARBA" id="ARBA00022824"/>
    </source>
</evidence>
<protein>
    <recommendedName>
        <fullName evidence="3">UDP-N-acetylglucosamine transferase subunit ALG14</fullName>
    </recommendedName>
</protein>
<sequence>MKFNSNRQLTLAATGNQTEKIRININQILCNGPGICVPIAFVGLILKYLFLMDVTIVYVESVCRVKTLSLSAQLLYPFIDHLLVQWPQLKERYSGADFLGQLI</sequence>
<dbReference type="AlphaFoldDB" id="A0A7E6F200"/>
<dbReference type="GO" id="GO:0043541">
    <property type="term" value="C:UDP-N-acetylglucosamine transferase complex"/>
    <property type="evidence" value="ECO:0007669"/>
    <property type="project" value="TreeGrafter"/>
</dbReference>
<evidence type="ECO:0000256" key="6">
    <source>
        <dbReference type="ARBA" id="ARBA00022989"/>
    </source>
</evidence>
<keyword evidence="4 8" id="KW-0812">Transmembrane</keyword>
<dbReference type="Proteomes" id="UP000515154">
    <property type="component" value="Linkage group LG8"/>
</dbReference>
<dbReference type="RefSeq" id="XP_036361310.1">
    <property type="nucleotide sequence ID" value="XM_036505417.1"/>
</dbReference>
<dbReference type="Pfam" id="PF08660">
    <property type="entry name" value="Alg14"/>
    <property type="match status" value="1"/>
</dbReference>
<name>A0A7E6F200_9MOLL</name>
<dbReference type="Gene3D" id="3.40.50.2000">
    <property type="entry name" value="Glycogen Phosphorylase B"/>
    <property type="match status" value="1"/>
</dbReference>
<reference evidence="10" key="1">
    <citation type="submission" date="2025-08" db="UniProtKB">
        <authorList>
            <consortium name="RefSeq"/>
        </authorList>
    </citation>
    <scope>IDENTIFICATION</scope>
</reference>
<evidence type="ECO:0000256" key="4">
    <source>
        <dbReference type="ARBA" id="ARBA00022692"/>
    </source>
</evidence>
<keyword evidence="5" id="KW-0256">Endoplasmic reticulum</keyword>
<feature type="transmembrane region" description="Helical" evidence="8">
    <location>
        <begin position="28"/>
        <end position="50"/>
    </location>
</feature>
<keyword evidence="6 8" id="KW-1133">Transmembrane helix</keyword>
<evidence type="ECO:0000256" key="3">
    <source>
        <dbReference type="ARBA" id="ARBA00017467"/>
    </source>
</evidence>
<dbReference type="InterPro" id="IPR013969">
    <property type="entry name" value="Oligosacch_biosynth_Alg14"/>
</dbReference>
<comment type="similarity">
    <text evidence="2">Belongs to the ALG14 family.</text>
</comment>
<dbReference type="PANTHER" id="PTHR12154:SF4">
    <property type="entry name" value="UDP-N-ACETYLGLUCOSAMINE TRANSFERASE SUBUNIT ALG14 HOMOLOG"/>
    <property type="match status" value="1"/>
</dbReference>
<evidence type="ECO:0000256" key="1">
    <source>
        <dbReference type="ARBA" id="ARBA00004389"/>
    </source>
</evidence>
<dbReference type="PANTHER" id="PTHR12154">
    <property type="entry name" value="GLYCOSYL TRANSFERASE-RELATED"/>
    <property type="match status" value="1"/>
</dbReference>
<evidence type="ECO:0000256" key="7">
    <source>
        <dbReference type="ARBA" id="ARBA00023136"/>
    </source>
</evidence>
<accession>A0A7E6F200</accession>
<evidence type="ECO:0000256" key="2">
    <source>
        <dbReference type="ARBA" id="ARBA00009731"/>
    </source>
</evidence>
<gene>
    <name evidence="10" type="primary">LOC115215183</name>
</gene>
<dbReference type="KEGG" id="osn:115215183"/>
<evidence type="ECO:0000256" key="8">
    <source>
        <dbReference type="SAM" id="Phobius"/>
    </source>
</evidence>
<dbReference type="GO" id="GO:0004577">
    <property type="term" value="F:N-acetylglucosaminyldiphosphodolichol N-acetylglucosaminyltransferase activity"/>
    <property type="evidence" value="ECO:0007669"/>
    <property type="project" value="TreeGrafter"/>
</dbReference>
<evidence type="ECO:0000313" key="10">
    <source>
        <dbReference type="RefSeq" id="XP_036361310.1"/>
    </source>
</evidence>
<keyword evidence="10" id="KW-0808">Transferase</keyword>
<dbReference type="GO" id="GO:0006488">
    <property type="term" value="P:dolichol-linked oligosaccharide biosynthetic process"/>
    <property type="evidence" value="ECO:0007669"/>
    <property type="project" value="InterPro"/>
</dbReference>
<keyword evidence="7 8" id="KW-0472">Membrane</keyword>
<organism evidence="9 10">
    <name type="scientific">Octopus sinensis</name>
    <name type="common">East Asian common octopus</name>
    <dbReference type="NCBI Taxonomy" id="2607531"/>
    <lineage>
        <taxon>Eukaryota</taxon>
        <taxon>Metazoa</taxon>
        <taxon>Spiralia</taxon>
        <taxon>Lophotrochozoa</taxon>
        <taxon>Mollusca</taxon>
        <taxon>Cephalopoda</taxon>
        <taxon>Coleoidea</taxon>
        <taxon>Octopodiformes</taxon>
        <taxon>Octopoda</taxon>
        <taxon>Incirrata</taxon>
        <taxon>Octopodidae</taxon>
        <taxon>Octopus</taxon>
    </lineage>
</organism>
<keyword evidence="9" id="KW-1185">Reference proteome</keyword>
<evidence type="ECO:0000313" key="9">
    <source>
        <dbReference type="Proteomes" id="UP000515154"/>
    </source>
</evidence>
<proteinExistence type="inferred from homology"/>